<dbReference type="Proteomes" id="UP001501414">
    <property type="component" value="Unassembled WGS sequence"/>
</dbReference>
<feature type="region of interest" description="Disordered" evidence="1">
    <location>
        <begin position="1"/>
        <end position="33"/>
    </location>
</feature>
<proteinExistence type="predicted"/>
<dbReference type="EMBL" id="BAAAJK010000024">
    <property type="protein sequence ID" value="GAA1393516.1"/>
    <property type="molecule type" value="Genomic_DNA"/>
</dbReference>
<comment type="caution">
    <text evidence="3">The sequence shown here is derived from an EMBL/GenBank/DDBJ whole genome shotgun (WGS) entry which is preliminary data.</text>
</comment>
<feature type="transmembrane region" description="Helical" evidence="2">
    <location>
        <begin position="130"/>
        <end position="150"/>
    </location>
</feature>
<dbReference type="InterPro" id="IPR019099">
    <property type="entry name" value="Uncharacterised_PGPGW_TM"/>
</dbReference>
<dbReference type="Pfam" id="PF09656">
    <property type="entry name" value="PGPGW"/>
    <property type="match status" value="1"/>
</dbReference>
<dbReference type="InterPro" id="IPR013434">
    <property type="entry name" value="CHP02611"/>
</dbReference>
<organism evidence="3 4">
    <name type="scientific">Pseudonocardia kongjuensis</name>
    <dbReference type="NCBI Taxonomy" id="102227"/>
    <lineage>
        <taxon>Bacteria</taxon>
        <taxon>Bacillati</taxon>
        <taxon>Actinomycetota</taxon>
        <taxon>Actinomycetes</taxon>
        <taxon>Pseudonocardiales</taxon>
        <taxon>Pseudonocardiaceae</taxon>
        <taxon>Pseudonocardia</taxon>
    </lineage>
</organism>
<sequence length="175" mass="19481">MLAMSDGRPPGSAPDHGSSTHPSADPSAAPPVRGWRARYHGAHTRYRGFRDGLRHRPVVDRCWRWSIGVLGTLIVIVGIILIPYPGPGWLVVFTGLAVLASEFEGARRLLHFARGHYDRWNDWQKQQHIVVRLLLFAATGAVVLVTLWLLDVFGLVSDWFGIDAGWLDSPLEPFA</sequence>
<name>A0ABN1XZ20_9PSEU</name>
<evidence type="ECO:0000313" key="4">
    <source>
        <dbReference type="Proteomes" id="UP001501414"/>
    </source>
</evidence>
<reference evidence="3 4" key="1">
    <citation type="journal article" date="2019" name="Int. J. Syst. Evol. Microbiol.">
        <title>The Global Catalogue of Microorganisms (GCM) 10K type strain sequencing project: providing services to taxonomists for standard genome sequencing and annotation.</title>
        <authorList>
            <consortium name="The Broad Institute Genomics Platform"/>
            <consortium name="The Broad Institute Genome Sequencing Center for Infectious Disease"/>
            <person name="Wu L."/>
            <person name="Ma J."/>
        </authorList>
    </citation>
    <scope>NUCLEOTIDE SEQUENCE [LARGE SCALE GENOMIC DNA]</scope>
    <source>
        <strain evidence="3 4">JCM 11896</strain>
    </source>
</reference>
<evidence type="ECO:0008006" key="5">
    <source>
        <dbReference type="Google" id="ProtNLM"/>
    </source>
</evidence>
<accession>A0ABN1XZ20</accession>
<keyword evidence="2" id="KW-1133">Transmembrane helix</keyword>
<evidence type="ECO:0000256" key="1">
    <source>
        <dbReference type="SAM" id="MobiDB-lite"/>
    </source>
</evidence>
<dbReference type="NCBIfam" id="TIGR02611">
    <property type="entry name" value="TIGR02611 family protein"/>
    <property type="match status" value="1"/>
</dbReference>
<gene>
    <name evidence="3" type="ORF">GCM10009613_40070</name>
</gene>
<protein>
    <recommendedName>
        <fullName evidence="5">TIGR02611 family protein</fullName>
    </recommendedName>
</protein>
<feature type="transmembrane region" description="Helical" evidence="2">
    <location>
        <begin position="88"/>
        <end position="110"/>
    </location>
</feature>
<keyword evidence="4" id="KW-1185">Reference proteome</keyword>
<keyword evidence="2" id="KW-0472">Membrane</keyword>
<evidence type="ECO:0000256" key="2">
    <source>
        <dbReference type="SAM" id="Phobius"/>
    </source>
</evidence>
<evidence type="ECO:0000313" key="3">
    <source>
        <dbReference type="EMBL" id="GAA1393516.1"/>
    </source>
</evidence>
<keyword evidence="2" id="KW-0812">Transmembrane</keyword>
<feature type="transmembrane region" description="Helical" evidence="2">
    <location>
        <begin position="62"/>
        <end position="82"/>
    </location>
</feature>